<feature type="region of interest" description="Disordered" evidence="2">
    <location>
        <begin position="120"/>
        <end position="173"/>
    </location>
</feature>
<dbReference type="SUPFAM" id="SSF52833">
    <property type="entry name" value="Thioredoxin-like"/>
    <property type="match status" value="1"/>
</dbReference>
<dbReference type="InterPro" id="IPR006660">
    <property type="entry name" value="Arsenate_reductase-like"/>
</dbReference>
<dbReference type="PANTHER" id="PTHR30041:SF4">
    <property type="entry name" value="ARSENATE REDUCTASE"/>
    <property type="match status" value="1"/>
</dbReference>
<protein>
    <submittedName>
        <fullName evidence="3">ArsC family protein</fullName>
    </submittedName>
</protein>
<dbReference type="InterPro" id="IPR036249">
    <property type="entry name" value="Thioredoxin-like_sf"/>
</dbReference>
<name>A0A1I5JIG6_9ACTN</name>
<evidence type="ECO:0000256" key="1">
    <source>
        <dbReference type="PROSITE-ProRule" id="PRU01282"/>
    </source>
</evidence>
<proteinExistence type="inferred from homology"/>
<keyword evidence="4" id="KW-1185">Reference proteome</keyword>
<feature type="compositionally biased region" description="Basic and acidic residues" evidence="2">
    <location>
        <begin position="123"/>
        <end position="133"/>
    </location>
</feature>
<gene>
    <name evidence="3" type="ORF">SAMN05660464_0774</name>
</gene>
<dbReference type="EMBL" id="FOWQ01000001">
    <property type="protein sequence ID" value="SFO72490.1"/>
    <property type="molecule type" value="Genomic_DNA"/>
</dbReference>
<reference evidence="4" key="1">
    <citation type="submission" date="2016-10" db="EMBL/GenBank/DDBJ databases">
        <authorList>
            <person name="Varghese N."/>
            <person name="Submissions S."/>
        </authorList>
    </citation>
    <scope>NUCLEOTIDE SEQUENCE [LARGE SCALE GENOMIC DNA]</scope>
    <source>
        <strain evidence="4">DSM 44208</strain>
    </source>
</reference>
<dbReference type="RefSeq" id="WP_136697161.1">
    <property type="nucleotide sequence ID" value="NZ_FOWQ01000001.1"/>
</dbReference>
<dbReference type="Pfam" id="PF03960">
    <property type="entry name" value="ArsC"/>
    <property type="match status" value="1"/>
</dbReference>
<dbReference type="PROSITE" id="PS51353">
    <property type="entry name" value="ARSC"/>
    <property type="match status" value="1"/>
</dbReference>
<comment type="similarity">
    <text evidence="1">Belongs to the ArsC family.</text>
</comment>
<evidence type="ECO:0000313" key="3">
    <source>
        <dbReference type="EMBL" id="SFO72490.1"/>
    </source>
</evidence>
<dbReference type="Gene3D" id="3.40.30.10">
    <property type="entry name" value="Glutaredoxin"/>
    <property type="match status" value="1"/>
</dbReference>
<accession>A0A1I5JIG6</accession>
<dbReference type="PANTHER" id="PTHR30041">
    <property type="entry name" value="ARSENATE REDUCTASE"/>
    <property type="match status" value="1"/>
</dbReference>
<dbReference type="Proteomes" id="UP000198857">
    <property type="component" value="Unassembled WGS sequence"/>
</dbReference>
<dbReference type="OrthoDB" id="9790554at2"/>
<organism evidence="3 4">
    <name type="scientific">Geodermatophilus dictyosporus</name>
    <dbReference type="NCBI Taxonomy" id="1523247"/>
    <lineage>
        <taxon>Bacteria</taxon>
        <taxon>Bacillati</taxon>
        <taxon>Actinomycetota</taxon>
        <taxon>Actinomycetes</taxon>
        <taxon>Geodermatophilales</taxon>
        <taxon>Geodermatophilaceae</taxon>
        <taxon>Geodermatophilus</taxon>
    </lineage>
</organism>
<evidence type="ECO:0000313" key="4">
    <source>
        <dbReference type="Proteomes" id="UP000198857"/>
    </source>
</evidence>
<dbReference type="AlphaFoldDB" id="A0A1I5JIG6"/>
<sequence length="173" mass="18877">MEVWFDPACSTCRTARDELDRAGVGYTLRRYLDDPPTEDELRAVLAALGLQPWDVTRLSEPPARELGLREAARDTPADADAWIRVLAGHPRLLQRPIVLADDGRAWVARDGDTLSEVVAAARGTREMDPRDPDTLYAEGPVAAEPPADDRPESSPLRDSGGTGPGPDDLDRLL</sequence>
<dbReference type="STRING" id="1523247.SAMN05660464_0774"/>
<evidence type="ECO:0000256" key="2">
    <source>
        <dbReference type="SAM" id="MobiDB-lite"/>
    </source>
</evidence>